<dbReference type="Proteomes" id="UP000199138">
    <property type="component" value="Unassembled WGS sequence"/>
</dbReference>
<dbReference type="OrthoDB" id="1062680at2"/>
<dbReference type="RefSeq" id="WP_093022056.1">
    <property type="nucleotide sequence ID" value="NZ_FPBK01000001.1"/>
</dbReference>
<dbReference type="Pfam" id="PF14054">
    <property type="entry name" value="DUF4249"/>
    <property type="match status" value="1"/>
</dbReference>
<proteinExistence type="predicted"/>
<protein>
    <recommendedName>
        <fullName evidence="3">DUF4249 domain-containing protein</fullName>
    </recommendedName>
</protein>
<dbReference type="STRING" id="1224947.SAMN05216480_101316"/>
<dbReference type="InterPro" id="IPR025345">
    <property type="entry name" value="DUF4249"/>
</dbReference>
<dbReference type="PROSITE" id="PS51257">
    <property type="entry name" value="PROKAR_LIPOPROTEIN"/>
    <property type="match status" value="1"/>
</dbReference>
<dbReference type="AlphaFoldDB" id="A0A1I7EVY4"/>
<name>A0A1I7EVY4_9FLAO</name>
<evidence type="ECO:0000313" key="2">
    <source>
        <dbReference type="Proteomes" id="UP000199138"/>
    </source>
</evidence>
<accession>A0A1I7EVY4</accession>
<organism evidence="1 2">
    <name type="scientific">Pustulibacterium marinum</name>
    <dbReference type="NCBI Taxonomy" id="1224947"/>
    <lineage>
        <taxon>Bacteria</taxon>
        <taxon>Pseudomonadati</taxon>
        <taxon>Bacteroidota</taxon>
        <taxon>Flavobacteriia</taxon>
        <taxon>Flavobacteriales</taxon>
        <taxon>Flavobacteriaceae</taxon>
        <taxon>Pustulibacterium</taxon>
    </lineage>
</organism>
<dbReference type="EMBL" id="FPBK01000001">
    <property type="protein sequence ID" value="SFU28045.1"/>
    <property type="molecule type" value="Genomic_DNA"/>
</dbReference>
<evidence type="ECO:0000313" key="1">
    <source>
        <dbReference type="EMBL" id="SFU28045.1"/>
    </source>
</evidence>
<sequence>MKLNLYKIISAFIIIMVAVGSCTEPYNAISESYESLLVVEATITDSIQQHTVLLSRTNAVNSYDRNVESGAEVWVESSTGETFQFSESDEEGTYLSNTEFAAQQGNTYTLHITTSNGRKYVSSEEETPQKTEITNVYPEVATNDIGVEGVKVFADVSGTDGSPVFVKYEYTEQYKIVTLVDVPYDYTLENLVRDTNYEDGTCETDFDLVFTDRTENSSICYSFPTVSNTIIQNNSASYSGTEIPYTEVNFIAKDEYKLRERYSILVRAYSQSYDSYQYYNLVHKMNENDSELSSQQPGYIKGNIHSDEDEDERVFGFFNVWSLSQKRIFFDYTDFGFPQPDYFAELISVEISKGETPCPGPTNNDSIVILRGRNYQLNGLLPGAIGIPGGYKFVNPACSDCRSRGDNVPPDYWEEE</sequence>
<keyword evidence="2" id="KW-1185">Reference proteome</keyword>
<reference evidence="1 2" key="1">
    <citation type="submission" date="2016-10" db="EMBL/GenBank/DDBJ databases">
        <authorList>
            <person name="de Groot N.N."/>
        </authorList>
    </citation>
    <scope>NUCLEOTIDE SEQUENCE [LARGE SCALE GENOMIC DNA]</scope>
    <source>
        <strain evidence="1 2">CGMCC 1.12333</strain>
    </source>
</reference>
<gene>
    <name evidence="1" type="ORF">SAMN05216480_101316</name>
</gene>
<evidence type="ECO:0008006" key="3">
    <source>
        <dbReference type="Google" id="ProtNLM"/>
    </source>
</evidence>